<feature type="compositionally biased region" description="Low complexity" evidence="8">
    <location>
        <begin position="30"/>
        <end position="41"/>
    </location>
</feature>
<dbReference type="RefSeq" id="XP_011013073.1">
    <property type="nucleotide sequence ID" value="XM_011014771.1"/>
</dbReference>
<protein>
    <submittedName>
        <fullName evidence="11 12">Katanin p60 ATPase-containing subunit A-like 2 isoform X1</fullName>
    </submittedName>
</protein>
<evidence type="ECO:0000256" key="5">
    <source>
        <dbReference type="ARBA" id="ARBA00022840"/>
    </source>
</evidence>
<keyword evidence="7" id="KW-0413">Isomerase</keyword>
<dbReference type="InterPro" id="IPR050304">
    <property type="entry name" value="MT-severing_AAA_ATPase"/>
</dbReference>
<dbReference type="KEGG" id="peu:105119028"/>
<evidence type="ECO:0000313" key="12">
    <source>
        <dbReference type="RefSeq" id="XP_011015426.1"/>
    </source>
</evidence>
<dbReference type="SUPFAM" id="SSF52540">
    <property type="entry name" value="P-loop containing nucleoside triphosphate hydrolases"/>
    <property type="match status" value="1"/>
</dbReference>
<dbReference type="GeneID" id="105119028"/>
<dbReference type="GeneID" id="105117196"/>
<evidence type="ECO:0000256" key="4">
    <source>
        <dbReference type="ARBA" id="ARBA00022741"/>
    </source>
</evidence>
<keyword evidence="6" id="KW-0206">Cytoskeleton</keyword>
<dbReference type="GO" id="GO:0005874">
    <property type="term" value="C:microtubule"/>
    <property type="evidence" value="ECO:0007669"/>
    <property type="project" value="UniProtKB-KW"/>
</dbReference>
<sequence>MADEPALTRWSFQDFKRFYDDKFGRKKVAAATAQTSSESQQNGQTAAVASNGNGHVKNPSDMAVYEQYKNQDGSSTLHSNGVLPNGINEIPQKPLIPAFDSSETRILAESLCRDIIRGSPNVKWESIKGLENAKRLLKEAVVMPINYPKYFTGLLLPWKGILLFGSPGTGKTMLANAVASECKTTFFNISASSVVSKWRGMFGNFSKIIFRI</sequence>
<gene>
    <name evidence="11" type="primary">LOC105117196</name>
    <name evidence="12" type="synonym">LOC105119028</name>
</gene>
<evidence type="ECO:0000259" key="9">
    <source>
        <dbReference type="Pfam" id="PF00004"/>
    </source>
</evidence>
<dbReference type="PANTHER" id="PTHR23074">
    <property type="entry name" value="AAA DOMAIN-CONTAINING"/>
    <property type="match status" value="1"/>
</dbReference>
<keyword evidence="3" id="KW-0493">Microtubule</keyword>
<accession>A0AAJ6TKP3</accession>
<organism evidence="10 11">
    <name type="scientific">Populus euphratica</name>
    <name type="common">Euphrates poplar</name>
    <dbReference type="NCBI Taxonomy" id="75702"/>
    <lineage>
        <taxon>Eukaryota</taxon>
        <taxon>Viridiplantae</taxon>
        <taxon>Streptophyta</taxon>
        <taxon>Embryophyta</taxon>
        <taxon>Tracheophyta</taxon>
        <taxon>Spermatophyta</taxon>
        <taxon>Magnoliopsida</taxon>
        <taxon>eudicotyledons</taxon>
        <taxon>Gunneridae</taxon>
        <taxon>Pentapetalae</taxon>
        <taxon>rosids</taxon>
        <taxon>fabids</taxon>
        <taxon>Malpighiales</taxon>
        <taxon>Salicaceae</taxon>
        <taxon>Saliceae</taxon>
        <taxon>Populus</taxon>
    </lineage>
</organism>
<dbReference type="GO" id="GO:0005819">
    <property type="term" value="C:spindle"/>
    <property type="evidence" value="ECO:0007669"/>
    <property type="project" value="UniProtKB-SubCell"/>
</dbReference>
<keyword evidence="5" id="KW-0067">ATP-binding</keyword>
<dbReference type="Pfam" id="PF00004">
    <property type="entry name" value="AAA"/>
    <property type="match status" value="1"/>
</dbReference>
<evidence type="ECO:0000256" key="1">
    <source>
        <dbReference type="ARBA" id="ARBA00004186"/>
    </source>
</evidence>
<dbReference type="Proteomes" id="UP000694918">
    <property type="component" value="Unplaced"/>
</dbReference>
<keyword evidence="4" id="KW-0547">Nucleotide-binding</keyword>
<dbReference type="InterPro" id="IPR027417">
    <property type="entry name" value="P-loop_NTPase"/>
</dbReference>
<feature type="compositionally biased region" description="Polar residues" evidence="8">
    <location>
        <begin position="42"/>
        <end position="53"/>
    </location>
</feature>
<evidence type="ECO:0000256" key="7">
    <source>
        <dbReference type="ARBA" id="ARBA00023235"/>
    </source>
</evidence>
<dbReference type="Gene3D" id="3.40.50.300">
    <property type="entry name" value="P-loop containing nucleotide triphosphate hydrolases"/>
    <property type="match status" value="1"/>
</dbReference>
<dbReference type="GO" id="GO:0005524">
    <property type="term" value="F:ATP binding"/>
    <property type="evidence" value="ECO:0007669"/>
    <property type="project" value="UniProtKB-KW"/>
</dbReference>
<proteinExistence type="predicted"/>
<comment type="subcellular location">
    <subcellularLocation>
        <location evidence="1">Cytoplasm</location>
        <location evidence="1">Cytoskeleton</location>
        <location evidence="1">Spindle</location>
    </subcellularLocation>
</comment>
<evidence type="ECO:0000313" key="10">
    <source>
        <dbReference type="Proteomes" id="UP000694918"/>
    </source>
</evidence>
<dbReference type="InterPro" id="IPR003959">
    <property type="entry name" value="ATPase_AAA_core"/>
</dbReference>
<reference evidence="11 12" key="1">
    <citation type="submission" date="2025-04" db="UniProtKB">
        <authorList>
            <consortium name="RefSeq"/>
        </authorList>
    </citation>
    <scope>IDENTIFICATION</scope>
</reference>
<dbReference type="AlphaFoldDB" id="A0AAJ6TKP3"/>
<evidence type="ECO:0000256" key="3">
    <source>
        <dbReference type="ARBA" id="ARBA00022701"/>
    </source>
</evidence>
<feature type="domain" description="ATPase AAA-type core" evidence="9">
    <location>
        <begin position="161"/>
        <end position="201"/>
    </location>
</feature>
<dbReference type="KEGG" id="peu:105117196"/>
<keyword evidence="2" id="KW-0963">Cytoplasm</keyword>
<evidence type="ECO:0000313" key="11">
    <source>
        <dbReference type="RefSeq" id="XP_011013073.1"/>
    </source>
</evidence>
<evidence type="ECO:0000256" key="6">
    <source>
        <dbReference type="ARBA" id="ARBA00023212"/>
    </source>
</evidence>
<feature type="region of interest" description="Disordered" evidence="8">
    <location>
        <begin position="30"/>
        <end position="56"/>
    </location>
</feature>
<evidence type="ECO:0000256" key="8">
    <source>
        <dbReference type="SAM" id="MobiDB-lite"/>
    </source>
</evidence>
<dbReference type="RefSeq" id="XP_011015426.1">
    <property type="nucleotide sequence ID" value="XM_011017124.1"/>
</dbReference>
<evidence type="ECO:0000256" key="2">
    <source>
        <dbReference type="ARBA" id="ARBA00022490"/>
    </source>
</evidence>
<name>A0AAJ6TKP3_POPEU</name>
<dbReference type="GO" id="GO:0016853">
    <property type="term" value="F:isomerase activity"/>
    <property type="evidence" value="ECO:0007669"/>
    <property type="project" value="UniProtKB-KW"/>
</dbReference>
<dbReference type="PANTHER" id="PTHR23074:SF78">
    <property type="entry name" value="KATANIN P60 ATPASE-CONTAINING SUBUNIT A-LIKE 2"/>
    <property type="match status" value="1"/>
</dbReference>
<keyword evidence="10" id="KW-1185">Reference proteome</keyword>
<dbReference type="GO" id="GO:0016887">
    <property type="term" value="F:ATP hydrolysis activity"/>
    <property type="evidence" value="ECO:0007669"/>
    <property type="project" value="InterPro"/>
</dbReference>